<feature type="compositionally biased region" description="Basic and acidic residues" evidence="2">
    <location>
        <begin position="237"/>
        <end position="247"/>
    </location>
</feature>
<dbReference type="Pfam" id="PF15275">
    <property type="entry name" value="PEHE"/>
    <property type="match status" value="1"/>
</dbReference>
<dbReference type="Gene3D" id="1.20.5.170">
    <property type="match status" value="1"/>
</dbReference>
<dbReference type="PANTHER" id="PTHR21656:SF2">
    <property type="entry name" value="MALE-SPECIFIC LETHAL 1 HOMOLOG"/>
    <property type="match status" value="1"/>
</dbReference>
<feature type="coiled-coil region" evidence="1">
    <location>
        <begin position="151"/>
        <end position="178"/>
    </location>
</feature>
<gene>
    <name evidence="4" type="primary">Msl1</name>
</gene>
<proteinExistence type="evidence at transcript level"/>
<protein>
    <submittedName>
        <fullName evidence="4">Male-specific lethal 1 homolog</fullName>
    </submittedName>
</protein>
<dbReference type="GO" id="GO:0003682">
    <property type="term" value="F:chromatin binding"/>
    <property type="evidence" value="ECO:0007669"/>
    <property type="project" value="TreeGrafter"/>
</dbReference>
<dbReference type="InterPro" id="IPR026711">
    <property type="entry name" value="Msl-1"/>
</dbReference>
<dbReference type="EMBL" id="LR788169">
    <property type="protein sequence ID" value="CAB3264031.1"/>
    <property type="molecule type" value="mRNA"/>
</dbReference>
<feature type="compositionally biased region" description="Polar residues" evidence="2">
    <location>
        <begin position="274"/>
        <end position="284"/>
    </location>
</feature>
<dbReference type="PROSITE" id="PS52052">
    <property type="entry name" value="PEHE"/>
    <property type="match status" value="1"/>
</dbReference>
<dbReference type="AlphaFoldDB" id="A0A6F9DLH0"/>
<feature type="compositionally biased region" description="Low complexity" evidence="2">
    <location>
        <begin position="252"/>
        <end position="267"/>
    </location>
</feature>
<name>A0A6F9DLH0_9ASCI</name>
<dbReference type="InterPro" id="IPR029332">
    <property type="entry name" value="PEHE_dom"/>
</dbReference>
<evidence type="ECO:0000256" key="2">
    <source>
        <dbReference type="SAM" id="MobiDB-lite"/>
    </source>
</evidence>
<sequence length="557" mass="62724">MTAKPMPRICAGMSGNHVMSVPSNKHLLPIGTNQSKNLMLSSEVTKSENHVSTQVNIIAQVPDAAQENSLDLMIEGQAGLQNDETAVASSVSTLVSKQIKSSDLPIPMQSTVCADVDNVESEIQRCKELMMLQVSLISRQQDLLKLRDKEIMQLKAGNQSLKCRLERMERRISLSRKNNRQTKPFLSKLNEAFDSDKLNDGKRPRTALIDVDSTVDDDSNIKDGKTNLQKESPPEQVQKDQSPEFESRCIPTTVKNSVNSDNVSTTNDELKTASKGTLSSLKSPNEPSCFPVPVSFIERCQNQLLSSILSSPIVAVKNTEVFSPTSTNQETESSRFAFKICDRCPHCIAMATEITRLLSISNNADKVSPQSKKDGQRPISPSHQPLLKVSNIITNVKEGTSDWSELRTSNQYYRQFCLSSLNCPSNKDEHCDDGSTLNIPTWRICDVKCTNTNLPSADFELTDDDTYYRRHTKFETAEKRRKRWDIQRIREFRYNEKLRQKLLKQERQEEGTLETFIPTLYDIDAVEIEDTLPINAFGHSLPLIIPQEFSMESQEPS</sequence>
<dbReference type="Gene3D" id="6.10.250.2000">
    <property type="match status" value="1"/>
</dbReference>
<evidence type="ECO:0000259" key="3">
    <source>
        <dbReference type="PROSITE" id="PS52052"/>
    </source>
</evidence>
<dbReference type="SMART" id="SM01300">
    <property type="entry name" value="PEHE"/>
    <property type="match status" value="1"/>
</dbReference>
<keyword evidence="1" id="KW-0175">Coiled coil</keyword>
<evidence type="ECO:0000313" key="4">
    <source>
        <dbReference type="EMBL" id="CAB3264031.1"/>
    </source>
</evidence>
<organism evidence="4">
    <name type="scientific">Phallusia mammillata</name>
    <dbReference type="NCBI Taxonomy" id="59560"/>
    <lineage>
        <taxon>Eukaryota</taxon>
        <taxon>Metazoa</taxon>
        <taxon>Chordata</taxon>
        <taxon>Tunicata</taxon>
        <taxon>Ascidiacea</taxon>
        <taxon>Phlebobranchia</taxon>
        <taxon>Ascidiidae</taxon>
        <taxon>Phallusia</taxon>
    </lineage>
</organism>
<dbReference type="GO" id="GO:0072487">
    <property type="term" value="C:MSL complex"/>
    <property type="evidence" value="ECO:0007669"/>
    <property type="project" value="InterPro"/>
</dbReference>
<dbReference type="PANTHER" id="PTHR21656">
    <property type="entry name" value="MALE-SPECIFIC LETHAL-1 PROTEIN"/>
    <property type="match status" value="1"/>
</dbReference>
<feature type="region of interest" description="Disordered" evidence="2">
    <location>
        <begin position="211"/>
        <end position="284"/>
    </location>
</feature>
<accession>A0A6F9DLH0</accession>
<evidence type="ECO:0000256" key="1">
    <source>
        <dbReference type="SAM" id="Coils"/>
    </source>
</evidence>
<feature type="domain" description="PEHE" evidence="3">
    <location>
        <begin position="436"/>
        <end position="553"/>
    </location>
</feature>
<reference evidence="4" key="1">
    <citation type="submission" date="2020-04" db="EMBL/GenBank/DDBJ databases">
        <authorList>
            <person name="Neveu A P."/>
        </authorList>
    </citation>
    <scope>NUCLEOTIDE SEQUENCE</scope>
    <source>
        <tissue evidence="4">Whole embryo</tissue>
    </source>
</reference>